<reference evidence="3" key="1">
    <citation type="journal article" date="2007" name="Proc. Natl. Acad. Sci. U.S.A.">
        <title>Genome sequencing reveals complex secondary metabolome in the marine actinomycete Salinispora tropica.</title>
        <authorList>
            <person name="Udwary D.W."/>
            <person name="Zeigler L."/>
            <person name="Asolkar R.N."/>
            <person name="Singan V."/>
            <person name="Lapidus A."/>
            <person name="Fenical W."/>
            <person name="Jensen P.R."/>
            <person name="Moore B.S."/>
        </authorList>
    </citation>
    <scope>NUCLEOTIDE SEQUENCE [LARGE SCALE GENOMIC DNA]</scope>
    <source>
        <strain evidence="3">ATCC BAA-916 / DSM 44818 / CNB-440</strain>
    </source>
</reference>
<dbReference type="eggNOG" id="ENOG5032YQ8">
    <property type="taxonomic scope" value="Bacteria"/>
</dbReference>
<evidence type="ECO:0000256" key="1">
    <source>
        <dbReference type="SAM" id="MobiDB-lite"/>
    </source>
</evidence>
<sequence length="136" mass="15084">MIGGGTRRREPRFPPRGPIHQTRRQRVDSYRYGTCTIHPSPGGSPRGRPALKLLLSHPRLVGMDTSATPALVCSARGCAAPAQWALRWNNPRLHDATRRKTWLACPEHRVTLGDFLNARGFLREVAPTAESPTLDS</sequence>
<evidence type="ECO:0000313" key="3">
    <source>
        <dbReference type="Proteomes" id="UP000000235"/>
    </source>
</evidence>
<organism evidence="2 3">
    <name type="scientific">Salinispora tropica (strain ATCC BAA-916 / DSM 44818 / JCM 13857 / NBRC 105044 / CNB-440)</name>
    <dbReference type="NCBI Taxonomy" id="369723"/>
    <lineage>
        <taxon>Bacteria</taxon>
        <taxon>Bacillati</taxon>
        <taxon>Actinomycetota</taxon>
        <taxon>Actinomycetes</taxon>
        <taxon>Micromonosporales</taxon>
        <taxon>Micromonosporaceae</taxon>
        <taxon>Salinispora</taxon>
    </lineage>
</organism>
<feature type="region of interest" description="Disordered" evidence="1">
    <location>
        <begin position="1"/>
        <end position="25"/>
    </location>
</feature>
<dbReference type="AlphaFoldDB" id="A4X9A5"/>
<dbReference type="EMBL" id="CP000667">
    <property type="protein sequence ID" value="ABP55466.1"/>
    <property type="molecule type" value="Genomic_DNA"/>
</dbReference>
<dbReference type="Proteomes" id="UP000000235">
    <property type="component" value="Chromosome"/>
</dbReference>
<gene>
    <name evidence="2" type="ordered locus">Strop_3029</name>
</gene>
<evidence type="ECO:0000313" key="2">
    <source>
        <dbReference type="EMBL" id="ABP55466.1"/>
    </source>
</evidence>
<evidence type="ECO:0008006" key="4">
    <source>
        <dbReference type="Google" id="ProtNLM"/>
    </source>
</evidence>
<keyword evidence="3" id="KW-1185">Reference proteome</keyword>
<name>A4X9A5_SALTO</name>
<dbReference type="STRING" id="369723.Strop_3029"/>
<dbReference type="HOGENOM" id="CLU_1883377_0_0_11"/>
<proteinExistence type="predicted"/>
<accession>A4X9A5</accession>
<dbReference type="KEGG" id="stp:Strop_3029"/>
<protein>
    <recommendedName>
        <fullName evidence="4">Acetone carboxylase</fullName>
    </recommendedName>
</protein>